<dbReference type="RefSeq" id="WP_108002527.1">
    <property type="nucleotide sequence ID" value="NZ_JBHEEX010000002.1"/>
</dbReference>
<dbReference type="Pfam" id="PF00656">
    <property type="entry name" value="Peptidase_C14"/>
    <property type="match status" value="1"/>
</dbReference>
<gene>
    <name evidence="2" type="ORF">C7449_103502</name>
</gene>
<protein>
    <submittedName>
        <fullName evidence="2">Caspase domain-containing protein</fullName>
    </submittedName>
</protein>
<evidence type="ECO:0000259" key="1">
    <source>
        <dbReference type="Pfam" id="PF00656"/>
    </source>
</evidence>
<dbReference type="InterPro" id="IPR011600">
    <property type="entry name" value="Pept_C14_caspase"/>
</dbReference>
<dbReference type="OrthoDB" id="9149554at2"/>
<accession>A0A2T5BC44</accession>
<comment type="caution">
    <text evidence="2">The sequence shown here is derived from an EMBL/GenBank/DDBJ whole genome shotgun (WGS) entry which is preliminary data.</text>
</comment>
<feature type="domain" description="Peptidase C14 caspase" evidence="1">
    <location>
        <begin position="6"/>
        <end position="220"/>
    </location>
</feature>
<evidence type="ECO:0000313" key="2">
    <source>
        <dbReference type="EMBL" id="PTM96483.1"/>
    </source>
</evidence>
<organism evidence="2 3">
    <name type="scientific">Mycoplana dimorpha</name>
    <dbReference type="NCBI Taxonomy" id="28320"/>
    <lineage>
        <taxon>Bacteria</taxon>
        <taxon>Pseudomonadati</taxon>
        <taxon>Pseudomonadota</taxon>
        <taxon>Alphaproteobacteria</taxon>
        <taxon>Hyphomicrobiales</taxon>
        <taxon>Rhizobiaceae</taxon>
        <taxon>Mycoplana</taxon>
    </lineage>
</organism>
<evidence type="ECO:0000313" key="3">
    <source>
        <dbReference type="Proteomes" id="UP000241247"/>
    </source>
</evidence>
<reference evidence="2 3" key="1">
    <citation type="submission" date="2018-04" db="EMBL/GenBank/DDBJ databases">
        <title>Genomic Encyclopedia of Type Strains, Phase IV (KMG-IV): sequencing the most valuable type-strain genomes for metagenomic binning, comparative biology and taxonomic classification.</title>
        <authorList>
            <person name="Goeker M."/>
        </authorList>
    </citation>
    <scope>NUCLEOTIDE SEQUENCE [LARGE SCALE GENOMIC DNA]</scope>
    <source>
        <strain evidence="2 3">DSM 7138</strain>
    </source>
</reference>
<name>A0A2T5BC44_MYCDI</name>
<dbReference type="Gene3D" id="3.40.50.1460">
    <property type="match status" value="1"/>
</dbReference>
<keyword evidence="3" id="KW-1185">Reference proteome</keyword>
<sequence>MAKLGIVIGVSENKAPLQSLAACKNDGSAIAEVLRQTSRFDELLVLIESGETTSTVVKDQISAFVGRHKSSDVEEVVFYFSGHGDFVGDEFYHILSDYDPSARNRTSLANTELDAMIRGLSPKLFVKIVDACHSGTSYIKSSEGLREFLKGGQAGFTDVYFLYSSQSDQVSWTSGNLSAFTECLLSEIGRRDSGATRYRDLMSAASDYFESTNQTPQFVTQSDYTQIFCEGSPAMQAVVARYLPALSLAEAAADARDQGGKNISLIERIQRVDETLCTKDEAEAAIDNILAAISHTPVPGQLSEIFEMNRHVGPKSGSVQAIGEWASKHHDSGYFVEPTYTMRTYTRTVPKDYNPLMGSLSLSSRFMGMGRDIETKEIEERRRVIEDYRSTCDIQNEQVTVRLEPKFRSVTPFSCTIIIISSLSHLRLFWSFRQYKRRDWSGNNIIQTSSKWESDEAAIKKTDQIKALAHKVVRDFYSSVESSIQAEWMDLTLEPGIDLKKKTKTRSQDEISGAEPTKS</sequence>
<dbReference type="Proteomes" id="UP000241247">
    <property type="component" value="Unassembled WGS sequence"/>
</dbReference>
<proteinExistence type="predicted"/>
<dbReference type="EMBL" id="PZZZ01000003">
    <property type="protein sequence ID" value="PTM96483.1"/>
    <property type="molecule type" value="Genomic_DNA"/>
</dbReference>
<dbReference type="GO" id="GO:0004197">
    <property type="term" value="F:cysteine-type endopeptidase activity"/>
    <property type="evidence" value="ECO:0007669"/>
    <property type="project" value="InterPro"/>
</dbReference>
<dbReference type="GO" id="GO:0006508">
    <property type="term" value="P:proteolysis"/>
    <property type="evidence" value="ECO:0007669"/>
    <property type="project" value="InterPro"/>
</dbReference>
<dbReference type="AlphaFoldDB" id="A0A2T5BC44"/>
<dbReference type="InterPro" id="IPR029030">
    <property type="entry name" value="Caspase-like_dom_sf"/>
</dbReference>
<dbReference type="SUPFAM" id="SSF52129">
    <property type="entry name" value="Caspase-like"/>
    <property type="match status" value="1"/>
</dbReference>